<sequence length="755" mass="85700">MDAQRWLSSVGTGVKGAFVENRSLLSFEEYLQVFLDAPRRQARSSAQYVHDVLEHFGAEDRETPVGTVRRWRLFDLPWDPEGRVQRIAGQEEVQAALHRDVGTFVRSGRVNKLVLLHGPNGSAKSSIVAALVRGMEAYSRLPAGALYRFHWVFPSERRLRSGGLGFGPRDGEGALGALGSFAHLDGDALDARLSCPMKDHPLLLVPREERRKLLEERCRPSARDGAGEGDFVLSDYLVEGELCQYCRQVHDALLGAYRGDWLKVLRHVQVERFYVSSRYQQAAVTVEPQLSVDAGFRQVTVDRSAGALPPALHAVTLLEPFGPLVSANRGIIEYSDLLKREPQLFKYLLGTSETGRVSLDHFLLQLDVVLVASANEKQLSAFKESADFASFKGRLALVRVPYVRRHSVEREIYDRQITAAAVGKHVAPHATSVAALWAVLTRLKRPIPDRYEGELRDLVEDLAPLEKLRLYDSGEAPDRLSLAQAKVLRKHAVDLYHESDVYPNYEGRSGASAREIKTVLLNAAQAPGARCLTPRAVLDELDALCRDKTLHDFLQSEVVDGYHDHEEFVRVAEAEYLETLDEEIRDSMGMVSEGQYRELFERYVTLVSHWVKGEKVRNRVTGEYAPPEEVRMAEFERIVMPVGDDRGNFRRGLIAAVGAFRLDHPDSAEIDYVAIFPDLFRRLRDHYYEERKRQLQRSKENVLRYLSDERSSLDEKARRQVEATLATMRERYGYCEHCAQDAILFLMRRRYEDAR</sequence>
<reference evidence="3" key="1">
    <citation type="journal article" date="2022" name="Int. J. Syst. Evol. Microbiol.">
        <title>Anaeromyxobacter oryzae sp. nov., Anaeromyxobacter diazotrophicus sp. nov. and Anaeromyxobacter paludicola sp. nov., isolated from paddy soils.</title>
        <authorList>
            <person name="Itoh H."/>
            <person name="Xu Z."/>
            <person name="Mise K."/>
            <person name="Masuda Y."/>
            <person name="Ushijima N."/>
            <person name="Hayakawa C."/>
            <person name="Shiratori Y."/>
            <person name="Senoo K."/>
        </authorList>
    </citation>
    <scope>NUCLEOTIDE SEQUENCE [LARGE SCALE GENOMIC DNA]</scope>
    <source>
        <strain evidence="3">Red232</strain>
    </source>
</reference>
<dbReference type="Pfam" id="PF06798">
    <property type="entry name" value="PrkA"/>
    <property type="match status" value="1"/>
</dbReference>
<protein>
    <submittedName>
        <fullName evidence="2">Serine protein kinase</fullName>
    </submittedName>
</protein>
<dbReference type="RefSeq" id="WP_248356172.1">
    <property type="nucleotide sequence ID" value="NZ_AP025591.1"/>
</dbReference>
<keyword evidence="2" id="KW-0808">Transferase</keyword>
<gene>
    <name evidence="2" type="ORF">AMOR_53970</name>
</gene>
<dbReference type="Proteomes" id="UP001162891">
    <property type="component" value="Chromosome"/>
</dbReference>
<evidence type="ECO:0000313" key="3">
    <source>
        <dbReference type="Proteomes" id="UP001162891"/>
    </source>
</evidence>
<proteinExistence type="predicted"/>
<dbReference type="InterPro" id="IPR013153">
    <property type="entry name" value="Prk_AAA"/>
</dbReference>
<dbReference type="SUPFAM" id="SSF52540">
    <property type="entry name" value="P-loop containing nucleoside triphosphate hydrolases"/>
    <property type="match status" value="2"/>
</dbReference>
<dbReference type="GO" id="GO:0016301">
    <property type="term" value="F:kinase activity"/>
    <property type="evidence" value="ECO:0007669"/>
    <property type="project" value="UniProtKB-KW"/>
</dbReference>
<organism evidence="2 3">
    <name type="scientific">Anaeromyxobacter oryzae</name>
    <dbReference type="NCBI Taxonomy" id="2918170"/>
    <lineage>
        <taxon>Bacteria</taxon>
        <taxon>Pseudomonadati</taxon>
        <taxon>Myxococcota</taxon>
        <taxon>Myxococcia</taxon>
        <taxon>Myxococcales</taxon>
        <taxon>Cystobacterineae</taxon>
        <taxon>Anaeromyxobacteraceae</taxon>
        <taxon>Anaeromyxobacter</taxon>
    </lineage>
</organism>
<evidence type="ECO:0000259" key="1">
    <source>
        <dbReference type="SMART" id="SM00763"/>
    </source>
</evidence>
<dbReference type="InterPro" id="IPR027417">
    <property type="entry name" value="P-loop_NTPase"/>
</dbReference>
<dbReference type="SMART" id="SM00763">
    <property type="entry name" value="AAA_PrkA"/>
    <property type="match status" value="1"/>
</dbReference>
<keyword evidence="2" id="KW-0418">Kinase</keyword>
<dbReference type="PANTHER" id="PTHR30267">
    <property type="entry name" value="PROTEIN KINASE PRKA"/>
    <property type="match status" value="1"/>
</dbReference>
<dbReference type="PANTHER" id="PTHR30267:SF2">
    <property type="entry name" value="PROTEIN PRKA"/>
    <property type="match status" value="1"/>
</dbReference>
<feature type="domain" description="PrkA AAA" evidence="1">
    <location>
        <begin position="25"/>
        <end position="450"/>
    </location>
</feature>
<keyword evidence="3" id="KW-1185">Reference proteome</keyword>
<name>A0ABN6MZN7_9BACT</name>
<dbReference type="EMBL" id="AP025591">
    <property type="protein sequence ID" value="BDG06401.1"/>
    <property type="molecule type" value="Genomic_DNA"/>
</dbReference>
<accession>A0ABN6MZN7</accession>
<evidence type="ECO:0000313" key="2">
    <source>
        <dbReference type="EMBL" id="BDG06401.1"/>
    </source>
</evidence>
<dbReference type="Pfam" id="PF08298">
    <property type="entry name" value="AAA_PrkA"/>
    <property type="match status" value="1"/>
</dbReference>
<dbReference type="InterPro" id="IPR010650">
    <property type="entry name" value="PrkA_C"/>
</dbReference>